<evidence type="ECO:0000313" key="1">
    <source>
        <dbReference type="EMBL" id="PFG73218.1"/>
    </source>
</evidence>
<dbReference type="SUPFAM" id="SSF49464">
    <property type="entry name" value="Carboxypeptidase regulatory domain-like"/>
    <property type="match status" value="1"/>
</dbReference>
<accession>A0A2A9HBT5</accession>
<keyword evidence="2" id="KW-1185">Reference proteome</keyword>
<proteinExistence type="predicted"/>
<dbReference type="AlphaFoldDB" id="A0A2A9HBT5"/>
<dbReference type="Proteomes" id="UP000223071">
    <property type="component" value="Unassembled WGS sequence"/>
</dbReference>
<protein>
    <recommendedName>
        <fullName evidence="3">Carboxypeptidase regulatory-like domain-containing protein</fullName>
    </recommendedName>
</protein>
<name>A0A2A9HBT5_TEPT2</name>
<gene>
    <name evidence="1" type="ORF">A9A59_0413</name>
</gene>
<reference evidence="1 2" key="1">
    <citation type="submission" date="2017-09" db="EMBL/GenBank/DDBJ databases">
        <title>Sequencing the genomes of two abundant thermophiles in Great Basin hot springs: Thermocrinis jamiesonii and novel Chloroflexi Thermoflexus hugenholtzii.</title>
        <authorList>
            <person name="Hedlund B."/>
        </authorList>
    </citation>
    <scope>NUCLEOTIDE SEQUENCE [LARGE SCALE GENOMIC DNA]</scope>
    <source>
        <strain evidence="1 2">G233</strain>
    </source>
</reference>
<organism evidence="1 2">
    <name type="scientific">Tepidiforma thermophila (strain KCTC 52669 / CGMCC 1.13589 / G233)</name>
    <dbReference type="NCBI Taxonomy" id="2761530"/>
    <lineage>
        <taxon>Bacteria</taxon>
        <taxon>Bacillati</taxon>
        <taxon>Chloroflexota</taxon>
        <taxon>Tepidiformia</taxon>
        <taxon>Tepidiformales</taxon>
        <taxon>Tepidiformaceae</taxon>
        <taxon>Tepidiforma</taxon>
    </lineage>
</organism>
<dbReference type="EMBL" id="PDJQ01000001">
    <property type="protein sequence ID" value="PFG73218.1"/>
    <property type="molecule type" value="Genomic_DNA"/>
</dbReference>
<evidence type="ECO:0000313" key="2">
    <source>
        <dbReference type="Proteomes" id="UP000223071"/>
    </source>
</evidence>
<comment type="caution">
    <text evidence="1">The sequence shown here is derived from an EMBL/GenBank/DDBJ whole genome shotgun (WGS) entry which is preliminary data.</text>
</comment>
<evidence type="ECO:0008006" key="3">
    <source>
        <dbReference type="Google" id="ProtNLM"/>
    </source>
</evidence>
<sequence>MPPTATPTPRPTLARLTGRVYIRFAETGETRICDYGCVIELRGSAGVFYAAAGPDGRYSLELPPGTYEANDVTFDFCAVPPAVTPPFVTVTGNANQDFVTSGCILF</sequence>
<dbReference type="InterPro" id="IPR008969">
    <property type="entry name" value="CarboxyPept-like_regulatory"/>
</dbReference>